<dbReference type="GO" id="GO:0005737">
    <property type="term" value="C:cytoplasm"/>
    <property type="evidence" value="ECO:0007669"/>
    <property type="project" value="TreeGrafter"/>
</dbReference>
<dbReference type="NCBIfam" id="TIGR00121">
    <property type="entry name" value="birA_ligase"/>
    <property type="match status" value="1"/>
</dbReference>
<evidence type="ECO:0000256" key="4">
    <source>
        <dbReference type="ARBA" id="ARBA00023267"/>
    </source>
</evidence>
<dbReference type="Pfam" id="PF02237">
    <property type="entry name" value="BPL_C"/>
    <property type="match status" value="1"/>
</dbReference>
<evidence type="ECO:0000313" key="8">
    <source>
        <dbReference type="EMBL" id="RVT92444.1"/>
    </source>
</evidence>
<dbReference type="Proteomes" id="UP000282971">
    <property type="component" value="Unassembled WGS sequence"/>
</dbReference>
<dbReference type="CDD" id="cd16442">
    <property type="entry name" value="BPL"/>
    <property type="match status" value="1"/>
</dbReference>
<organism evidence="8 9">
    <name type="scientific">Sphingomonas crocodyli</name>
    <dbReference type="NCBI Taxonomy" id="1979270"/>
    <lineage>
        <taxon>Bacteria</taxon>
        <taxon>Pseudomonadati</taxon>
        <taxon>Pseudomonadota</taxon>
        <taxon>Alphaproteobacteria</taxon>
        <taxon>Sphingomonadales</taxon>
        <taxon>Sphingomonadaceae</taxon>
        <taxon>Sphingomonas</taxon>
    </lineage>
</organism>
<evidence type="ECO:0000256" key="6">
    <source>
        <dbReference type="ARBA" id="ARBA00047846"/>
    </source>
</evidence>
<dbReference type="SUPFAM" id="SSF50037">
    <property type="entry name" value="C-terminal domain of transcriptional repressors"/>
    <property type="match status" value="1"/>
</dbReference>
<dbReference type="Pfam" id="PF03099">
    <property type="entry name" value="BPL_LplA_LipB"/>
    <property type="match status" value="1"/>
</dbReference>
<dbReference type="SUPFAM" id="SSF55681">
    <property type="entry name" value="Class II aaRS and biotin synthetases"/>
    <property type="match status" value="1"/>
</dbReference>
<dbReference type="Gene3D" id="3.30.930.10">
    <property type="entry name" value="Bira Bifunctional Protein, Domain 2"/>
    <property type="match status" value="1"/>
</dbReference>
<proteinExistence type="predicted"/>
<keyword evidence="1 8" id="KW-0436">Ligase</keyword>
<dbReference type="AlphaFoldDB" id="A0A437M4P3"/>
<dbReference type="EMBL" id="SACN01000001">
    <property type="protein sequence ID" value="RVT92444.1"/>
    <property type="molecule type" value="Genomic_DNA"/>
</dbReference>
<accession>A0A437M4P3</accession>
<dbReference type="PANTHER" id="PTHR12835">
    <property type="entry name" value="BIOTIN PROTEIN LIGASE"/>
    <property type="match status" value="1"/>
</dbReference>
<dbReference type="EC" id="6.3.4.15" evidence="5"/>
<evidence type="ECO:0000256" key="1">
    <source>
        <dbReference type="ARBA" id="ARBA00022598"/>
    </source>
</evidence>
<dbReference type="PANTHER" id="PTHR12835:SF5">
    <property type="entry name" value="BIOTIN--PROTEIN LIGASE"/>
    <property type="match status" value="1"/>
</dbReference>
<dbReference type="PROSITE" id="PS51733">
    <property type="entry name" value="BPL_LPL_CATALYTIC"/>
    <property type="match status" value="1"/>
</dbReference>
<gene>
    <name evidence="8" type="ORF">EOD43_00475</name>
</gene>
<protein>
    <recommendedName>
        <fullName evidence="5">biotin--[biotin carboxyl-carrier protein] ligase</fullName>
        <ecNumber evidence="5">6.3.4.15</ecNumber>
    </recommendedName>
</protein>
<dbReference type="InterPro" id="IPR004408">
    <property type="entry name" value="Biotin_CoA_COase_ligase"/>
</dbReference>
<name>A0A437M4P3_9SPHN</name>
<keyword evidence="9" id="KW-1185">Reference proteome</keyword>
<dbReference type="InterPro" id="IPR003142">
    <property type="entry name" value="BPL_C"/>
</dbReference>
<dbReference type="InterPro" id="IPR045864">
    <property type="entry name" value="aa-tRNA-synth_II/BPL/LPL"/>
</dbReference>
<evidence type="ECO:0000256" key="2">
    <source>
        <dbReference type="ARBA" id="ARBA00022741"/>
    </source>
</evidence>
<feature type="domain" description="BPL/LPL catalytic" evidence="7">
    <location>
        <begin position="1"/>
        <end position="169"/>
    </location>
</feature>
<dbReference type="InterPro" id="IPR008988">
    <property type="entry name" value="Transcriptional_repressor_C"/>
</dbReference>
<keyword evidence="2" id="KW-0547">Nucleotide-binding</keyword>
<reference evidence="8 9" key="1">
    <citation type="submission" date="2019-01" db="EMBL/GenBank/DDBJ databases">
        <authorList>
            <person name="Chen W.-M."/>
        </authorList>
    </citation>
    <scope>NUCLEOTIDE SEQUENCE [LARGE SCALE GENOMIC DNA]</scope>
    <source>
        <strain evidence="8 9">CCP-7</strain>
    </source>
</reference>
<dbReference type="GO" id="GO:0005524">
    <property type="term" value="F:ATP binding"/>
    <property type="evidence" value="ECO:0007669"/>
    <property type="project" value="UniProtKB-KW"/>
</dbReference>
<dbReference type="InterPro" id="IPR004143">
    <property type="entry name" value="BPL_LPL_catalytic"/>
</dbReference>
<keyword evidence="3" id="KW-0067">ATP-binding</keyword>
<dbReference type="OrthoDB" id="9807064at2"/>
<evidence type="ECO:0000256" key="3">
    <source>
        <dbReference type="ARBA" id="ARBA00022840"/>
    </source>
</evidence>
<evidence type="ECO:0000313" key="9">
    <source>
        <dbReference type="Proteomes" id="UP000282971"/>
    </source>
</evidence>
<comment type="catalytic activity">
    <reaction evidence="6">
        <text>biotin + L-lysyl-[protein] + ATP = N(6)-biotinyl-L-lysyl-[protein] + AMP + diphosphate + H(+)</text>
        <dbReference type="Rhea" id="RHEA:11756"/>
        <dbReference type="Rhea" id="RHEA-COMP:9752"/>
        <dbReference type="Rhea" id="RHEA-COMP:10505"/>
        <dbReference type="ChEBI" id="CHEBI:15378"/>
        <dbReference type="ChEBI" id="CHEBI:29969"/>
        <dbReference type="ChEBI" id="CHEBI:30616"/>
        <dbReference type="ChEBI" id="CHEBI:33019"/>
        <dbReference type="ChEBI" id="CHEBI:57586"/>
        <dbReference type="ChEBI" id="CHEBI:83144"/>
        <dbReference type="ChEBI" id="CHEBI:456215"/>
        <dbReference type="EC" id="6.3.4.15"/>
    </reaction>
</comment>
<dbReference type="Gene3D" id="2.30.30.100">
    <property type="match status" value="1"/>
</dbReference>
<comment type="caution">
    <text evidence="8">The sequence shown here is derived from an EMBL/GenBank/DDBJ whole genome shotgun (WGS) entry which is preliminary data.</text>
</comment>
<evidence type="ECO:0000259" key="7">
    <source>
        <dbReference type="PROSITE" id="PS51733"/>
    </source>
</evidence>
<evidence type="ECO:0000256" key="5">
    <source>
        <dbReference type="ARBA" id="ARBA00024227"/>
    </source>
</evidence>
<dbReference type="GO" id="GO:0004077">
    <property type="term" value="F:biotin--[biotin carboxyl-carrier protein] ligase activity"/>
    <property type="evidence" value="ECO:0007669"/>
    <property type="project" value="UniProtKB-EC"/>
</dbReference>
<keyword evidence="4" id="KW-0092">Biotin</keyword>
<sequence>MIRHVASTGSTNDDVAALARDGAAEGLWLRADVQTGGRGRHGRAWVSPPGNLYASTIVRRFASDPPPQTLAMLAAVALDELLQIWLPADRLTIKWPNDLLVGGAKISGILLEAAGDAVVVGIGVNLAHHPDLPDRVVTSLAAQGVTPPAPADFAADLADAFARWLGRWRGEGLAPVLARWQARAHPIGTALSVREGGEVIDGLYDGLDADGALRLRRADGVLQIIRAGDVFLL</sequence>
<dbReference type="RefSeq" id="WP_127740052.1">
    <property type="nucleotide sequence ID" value="NZ_SACN01000001.1"/>
</dbReference>